<evidence type="ECO:0000313" key="1">
    <source>
        <dbReference type="EMBL" id="ALT69197.1"/>
    </source>
</evidence>
<dbReference type="KEGG" id="mmil:sm9_1416"/>
<sequence length="43" mass="5178">MICDDCKHLELRNKYKIVCKIHEHQLLDVKECMNFVKKDDDGE</sequence>
<dbReference type="AlphaFoldDB" id="A0A0U3EKV2"/>
<dbReference type="RefSeq" id="WP_269744780.1">
    <property type="nucleotide sequence ID" value="NZ_CP011266.1"/>
</dbReference>
<reference evidence="1 2" key="1">
    <citation type="submission" date="2015-04" db="EMBL/GenBank/DDBJ databases">
        <title>The complete genome sequence of the rumen methanogen Methanobrevibacter millerae SM9.</title>
        <authorList>
            <person name="Leahy S.C."/>
            <person name="Kelly W.J."/>
            <person name="Pacheco D.M."/>
            <person name="Li D."/>
            <person name="Altermann E."/>
            <person name="Attwood G.T."/>
        </authorList>
    </citation>
    <scope>NUCLEOTIDE SEQUENCE [LARGE SCALE GENOMIC DNA]</scope>
    <source>
        <strain evidence="1 2">SM9</strain>
    </source>
</reference>
<dbReference type="EMBL" id="CP011266">
    <property type="protein sequence ID" value="ALT69197.1"/>
    <property type="molecule type" value="Genomic_DNA"/>
</dbReference>
<dbReference type="PATRIC" id="fig|230361.4.peg.1460"/>
<gene>
    <name evidence="1" type="ORF">sm9_1416</name>
</gene>
<evidence type="ECO:0000313" key="2">
    <source>
        <dbReference type="Proteomes" id="UP000067738"/>
    </source>
</evidence>
<dbReference type="GeneID" id="77344980"/>
<proteinExistence type="predicted"/>
<protein>
    <submittedName>
        <fullName evidence="1">Uncharacterized protein</fullName>
    </submittedName>
</protein>
<name>A0A0U3EKV2_9EURY</name>
<dbReference type="Proteomes" id="UP000067738">
    <property type="component" value="Chromosome"/>
</dbReference>
<organism evidence="1 2">
    <name type="scientific">Methanobrevibacter millerae</name>
    <dbReference type="NCBI Taxonomy" id="230361"/>
    <lineage>
        <taxon>Archaea</taxon>
        <taxon>Methanobacteriati</taxon>
        <taxon>Methanobacteriota</taxon>
        <taxon>Methanomada group</taxon>
        <taxon>Methanobacteria</taxon>
        <taxon>Methanobacteriales</taxon>
        <taxon>Methanobacteriaceae</taxon>
        <taxon>Methanobrevibacter</taxon>
    </lineage>
</organism>
<keyword evidence="2" id="KW-1185">Reference proteome</keyword>
<accession>A0A0U3EKV2</accession>